<feature type="coiled-coil region" evidence="1">
    <location>
        <begin position="12"/>
        <end position="111"/>
    </location>
</feature>
<dbReference type="RefSeq" id="WP_248736930.1">
    <property type="nucleotide sequence ID" value="NZ_CALBWS010000031.1"/>
</dbReference>
<organism evidence="2 3">
    <name type="scientific">Neobacillus rhizosphaerae</name>
    <dbReference type="NCBI Taxonomy" id="2880965"/>
    <lineage>
        <taxon>Bacteria</taxon>
        <taxon>Bacillati</taxon>
        <taxon>Bacillota</taxon>
        <taxon>Bacilli</taxon>
        <taxon>Bacillales</taxon>
        <taxon>Bacillaceae</taxon>
        <taxon>Neobacillus</taxon>
    </lineage>
</organism>
<gene>
    <name evidence="2" type="ORF">BACCIP111895_03875</name>
</gene>
<comment type="caution">
    <text evidence="2">The sequence shown here is derived from an EMBL/GenBank/DDBJ whole genome shotgun (WGS) entry which is preliminary data.</text>
</comment>
<sequence>MFSEINAKLVAIQGELRKRDKYKAQLMDYQKELETIEDTLSQLRTQIESEKEEVEKLEHFSLTNLFATLSGTKDEKLSKEKQEMIAAQHKLEKAKKTKMEIDEAILGLKNKLLNLKNAEYEYQQVLIQKENMIKSSTSPFAEKVFELSEQEGALKAHITQLLEAYDAGKRVERALSESISSLEKAENWGTWDILGGGTISSIVKHQHIDQAESDLHRAQTSMREFQKELLDVQETAFPEVNISGMLKFADFFFDGFIADFMVQGKIKGSLDQTRGHRAKTNDILLKLEAQSEKNKKELEKIQNEKQGIVERL</sequence>
<evidence type="ECO:0000313" key="3">
    <source>
        <dbReference type="Proteomes" id="UP000838308"/>
    </source>
</evidence>
<accession>A0ABM9EVK5</accession>
<proteinExistence type="predicted"/>
<name>A0ABM9EVK5_9BACI</name>
<keyword evidence="3" id="KW-1185">Reference proteome</keyword>
<evidence type="ECO:0000313" key="2">
    <source>
        <dbReference type="EMBL" id="CAH2716687.1"/>
    </source>
</evidence>
<evidence type="ECO:0000256" key="1">
    <source>
        <dbReference type="SAM" id="Coils"/>
    </source>
</evidence>
<keyword evidence="1" id="KW-0175">Coiled coil</keyword>
<feature type="coiled-coil region" evidence="1">
    <location>
        <begin position="208"/>
        <end position="235"/>
    </location>
</feature>
<protein>
    <submittedName>
        <fullName evidence="2">Uncharacterized protein</fullName>
    </submittedName>
</protein>
<feature type="coiled-coil region" evidence="1">
    <location>
        <begin position="284"/>
        <end position="311"/>
    </location>
</feature>
<dbReference type="EMBL" id="CALBWS010000031">
    <property type="protein sequence ID" value="CAH2716687.1"/>
    <property type="molecule type" value="Genomic_DNA"/>
</dbReference>
<reference evidence="2" key="1">
    <citation type="submission" date="2022-04" db="EMBL/GenBank/DDBJ databases">
        <authorList>
            <person name="Criscuolo A."/>
        </authorList>
    </citation>
    <scope>NUCLEOTIDE SEQUENCE</scope>
    <source>
        <strain evidence="2">CIP111895</strain>
    </source>
</reference>
<dbReference type="Proteomes" id="UP000838308">
    <property type="component" value="Unassembled WGS sequence"/>
</dbReference>